<evidence type="ECO:0000256" key="1">
    <source>
        <dbReference type="SAM" id="Coils"/>
    </source>
</evidence>
<feature type="coiled-coil region" evidence="1">
    <location>
        <begin position="370"/>
        <end position="397"/>
    </location>
</feature>
<dbReference type="Pfam" id="PF05149">
    <property type="entry name" value="Flagellar_rod"/>
    <property type="match status" value="1"/>
</dbReference>
<evidence type="ECO:0000313" key="3">
    <source>
        <dbReference type="Proteomes" id="UP000002316"/>
    </source>
</evidence>
<reference evidence="3" key="1">
    <citation type="journal article" date="2010" name="PLoS Negl. Trop. Dis.">
        <title>The genome sequence of Trypanosoma brucei gambiense, causative agent of chronic human african trypanosomiasis.</title>
        <authorList>
            <person name="Jackson A.P."/>
            <person name="Sanders M."/>
            <person name="Berry A."/>
            <person name="McQuillan J."/>
            <person name="Aslett M.A."/>
            <person name="Quail M.A."/>
            <person name="Chukualim B."/>
            <person name="Capewell P."/>
            <person name="MacLeod A."/>
            <person name="Melville S.E."/>
            <person name="Gibson W."/>
            <person name="Barry J.D."/>
            <person name="Berriman M."/>
            <person name="Hertz-Fowler C."/>
        </authorList>
    </citation>
    <scope>NUCLEOTIDE SEQUENCE [LARGE SCALE GENOMIC DNA]</scope>
    <source>
        <strain evidence="3">MHOM/CI/86/DAL972</strain>
    </source>
</reference>
<dbReference type="RefSeq" id="XP_011775441.1">
    <property type="nucleotide sequence ID" value="XM_011777139.1"/>
</dbReference>
<organism evidence="2 3">
    <name type="scientific">Trypanosoma brucei gambiense (strain MHOM/CI/86/DAL972)</name>
    <dbReference type="NCBI Taxonomy" id="679716"/>
    <lineage>
        <taxon>Eukaryota</taxon>
        <taxon>Discoba</taxon>
        <taxon>Euglenozoa</taxon>
        <taxon>Kinetoplastea</taxon>
        <taxon>Metakinetoplastina</taxon>
        <taxon>Trypanosomatida</taxon>
        <taxon>Trypanosomatidae</taxon>
        <taxon>Trypanosoma</taxon>
    </lineage>
</organism>
<dbReference type="OrthoDB" id="272902at2759"/>
<proteinExistence type="predicted"/>
<dbReference type="Proteomes" id="UP000002316">
    <property type="component" value="Chromosome 8"/>
</dbReference>
<dbReference type="VEuPathDB" id="TriTrypDB:Tbg972.8.1130"/>
<keyword evidence="1" id="KW-0175">Coiled coil</keyword>
<evidence type="ECO:0008006" key="4">
    <source>
        <dbReference type="Google" id="ProtNLM"/>
    </source>
</evidence>
<dbReference type="GeneID" id="23863272"/>
<accession>C9ZUS6</accession>
<sequence>MSATYPERRPYATTVPHSGYLSKPTLPPVEALRILSSTVGIDLPRSVRHSANTLLRRSPTPRSVSPTRGVQLFKPPTLETATPFEFQEKDYHKSQQSVLNVQLSNAVEELFKVWRVKVRDLMHYLDSFPCEAGHSFSRTNGALSSFFEGYRTTDITPMTAHQLVNDFKLCTSVSMLDEIQNSPEVLGDQVRAALDALLNAKHFLAPLENFVDRLEPIAAFALPDKRPECLDGTRGPVWPSKVAVALHEKFHYDPSEYVLAELRKSDQPIERLENRVLQVKERKEDAIDREIPGDALNYLTTQVDLSNDLLLMNKARMELVYLHGKDIQEMKRMLEDLIVDARHSVELLKGRVERDMPLVKKDIDGVYQDVENTQKHIKDLDQKNAEANKAAHEAYSKLNDTEVELWVLLTDTIRKLVDIAGEKEAFVRNEMRLRELRGRDMAIAEELLAAQQSYFSRLRKSEDVLKRWENAAETYEAYVQAYVPTLLKKIHDAEEADKDLYNREAQNYVRRYEMFEYAVEEGRATRSVHVDRLQTLQRSKLLDVERALSTLDPFADKYRKELDEAQAQLDEGLAFIQLVENLAKERRGEVEPILQHVISYNRTLQTKTLEIEAEAEAQALLLRDGPATEGAPSTMNTVDAKVDTSLLQSARGSSGKRPATAAVSEVTHFSDAPPTSAALRLRSVVDANNMMCTVSHPHVMARTVGINHEEAFLEKYRRFTDEEQVAVEGVAGRVRQSNTSLEMLGEKYNNKDYIRMLLLSPGAKQSNSATEAAVEECA</sequence>
<protein>
    <recommendedName>
        <fullName evidence="4">Paraflagellar rod protein</fullName>
    </recommendedName>
</protein>
<evidence type="ECO:0000313" key="2">
    <source>
        <dbReference type="EMBL" id="CBH13164.1"/>
    </source>
</evidence>
<dbReference type="InterPro" id="IPR007824">
    <property type="entry name" value="Flagellar_rod"/>
</dbReference>
<dbReference type="EMBL" id="FN554971">
    <property type="protein sequence ID" value="CBH13164.1"/>
    <property type="molecule type" value="Genomic_DNA"/>
</dbReference>
<dbReference type="GO" id="GO:0005516">
    <property type="term" value="F:calmodulin binding"/>
    <property type="evidence" value="ECO:0007669"/>
    <property type="project" value="InterPro"/>
</dbReference>
<gene>
    <name evidence="2" type="ORF">TbgDal_VIII1130</name>
</gene>
<name>C9ZUS6_TRYB9</name>
<dbReference type="AlphaFoldDB" id="C9ZUS6"/>
<dbReference type="KEGG" id="tbg:TbgDal_VIII1130"/>
<dbReference type="GO" id="GO:0031514">
    <property type="term" value="C:motile cilium"/>
    <property type="evidence" value="ECO:0007669"/>
    <property type="project" value="InterPro"/>
</dbReference>